<dbReference type="AlphaFoldDB" id="A0AAV9KBC2"/>
<organism evidence="1 2">
    <name type="scientific">Solanum pinnatisectum</name>
    <name type="common">tansyleaf nightshade</name>
    <dbReference type="NCBI Taxonomy" id="50273"/>
    <lineage>
        <taxon>Eukaryota</taxon>
        <taxon>Viridiplantae</taxon>
        <taxon>Streptophyta</taxon>
        <taxon>Embryophyta</taxon>
        <taxon>Tracheophyta</taxon>
        <taxon>Spermatophyta</taxon>
        <taxon>Magnoliopsida</taxon>
        <taxon>eudicotyledons</taxon>
        <taxon>Gunneridae</taxon>
        <taxon>Pentapetalae</taxon>
        <taxon>asterids</taxon>
        <taxon>lamiids</taxon>
        <taxon>Solanales</taxon>
        <taxon>Solanaceae</taxon>
        <taxon>Solanoideae</taxon>
        <taxon>Solaneae</taxon>
        <taxon>Solanum</taxon>
    </lineage>
</organism>
<comment type="caution">
    <text evidence="1">The sequence shown here is derived from an EMBL/GenBank/DDBJ whole genome shotgun (WGS) entry which is preliminary data.</text>
</comment>
<keyword evidence="2" id="KW-1185">Reference proteome</keyword>
<accession>A0AAV9KBC2</accession>
<dbReference type="EMBL" id="JAWPEI010000011">
    <property type="protein sequence ID" value="KAK4710492.1"/>
    <property type="molecule type" value="Genomic_DNA"/>
</dbReference>
<evidence type="ECO:0000313" key="2">
    <source>
        <dbReference type="Proteomes" id="UP001311915"/>
    </source>
</evidence>
<protein>
    <submittedName>
        <fullName evidence="1">Uncharacterized protein</fullName>
    </submittedName>
</protein>
<proteinExistence type="predicted"/>
<dbReference type="Proteomes" id="UP001311915">
    <property type="component" value="Unassembled WGS sequence"/>
</dbReference>
<name>A0AAV9KBC2_9SOLN</name>
<gene>
    <name evidence="1" type="ORF">R3W88_005005</name>
</gene>
<evidence type="ECO:0000313" key="1">
    <source>
        <dbReference type="EMBL" id="KAK4710492.1"/>
    </source>
</evidence>
<sequence>MHKNNLCITNANITNTCIANANIINTLYLTLFLYTLPNNLLSVQECHDKVIPISIHNSPKSISSHKKCSNSREQMELMKTMNIPVN</sequence>
<reference evidence="1 2" key="1">
    <citation type="submission" date="2023-10" db="EMBL/GenBank/DDBJ databases">
        <title>Genome-Wide Identification Analysis in wild type Solanum Pinnatisectum Reveals Some Genes Defensing Phytophthora Infestans.</title>
        <authorList>
            <person name="Sun C."/>
        </authorList>
    </citation>
    <scope>NUCLEOTIDE SEQUENCE [LARGE SCALE GENOMIC DNA]</scope>
    <source>
        <strain evidence="1">LQN</strain>
        <tissue evidence="1">Leaf</tissue>
    </source>
</reference>